<proteinExistence type="predicted"/>
<dbReference type="EMBL" id="CP013140">
    <property type="protein sequence ID" value="ALN59064.1"/>
    <property type="molecule type" value="Genomic_DNA"/>
</dbReference>
<sequence>MDTYLAAIVLTAEGGDSYRLDYDAAGNVSARTLCGNNLRVQFNSYDLRGNLIAEHHETSASNGGFQGISRSFAYDANNRFTQVRSYYPNGSTWTRASGSGQSHEEWETYDYSGWLRTVENYSYDAAGRVLYQDKIGRNEAAPNWIQLASQYNQDNRQSYDVSVLDTLNNRI</sequence>
<dbReference type="NCBIfam" id="TIGR01643">
    <property type="entry name" value="YD_repeat_2x"/>
    <property type="match status" value="1"/>
</dbReference>
<reference evidence="1 2" key="1">
    <citation type="submission" date="2015-11" db="EMBL/GenBank/DDBJ databases">
        <title>Genome sequences of Lysobacter enzymogenes strain C3 and Lysobacter antibioticus ATCC 29479.</title>
        <authorList>
            <person name="Kobayashi D.Y."/>
        </authorList>
    </citation>
    <scope>NUCLEOTIDE SEQUENCE [LARGE SCALE GENOMIC DNA]</scope>
    <source>
        <strain evidence="1 2">C3</strain>
    </source>
</reference>
<dbReference type="AlphaFoldDB" id="A0A0S2DLI2"/>
<name>A0A0S2DLI2_LYSEN</name>
<gene>
    <name evidence="1" type="ORF">GLE_3720</name>
</gene>
<organism evidence="1 2">
    <name type="scientific">Lysobacter enzymogenes</name>
    <dbReference type="NCBI Taxonomy" id="69"/>
    <lineage>
        <taxon>Bacteria</taxon>
        <taxon>Pseudomonadati</taxon>
        <taxon>Pseudomonadota</taxon>
        <taxon>Gammaproteobacteria</taxon>
        <taxon>Lysobacterales</taxon>
        <taxon>Lysobacteraceae</taxon>
        <taxon>Lysobacter</taxon>
    </lineage>
</organism>
<dbReference type="Proteomes" id="UP000061569">
    <property type="component" value="Chromosome"/>
</dbReference>
<dbReference type="PATRIC" id="fig|69.6.peg.3665"/>
<protein>
    <submittedName>
        <fullName evidence="1">Rhs family protein</fullName>
    </submittedName>
</protein>
<dbReference type="STRING" id="69.GLE_3720"/>
<accession>A0A0S2DLI2</accession>
<evidence type="ECO:0000313" key="2">
    <source>
        <dbReference type="Proteomes" id="UP000061569"/>
    </source>
</evidence>
<dbReference type="Gene3D" id="2.180.10.10">
    <property type="entry name" value="RHS repeat-associated core"/>
    <property type="match status" value="1"/>
</dbReference>
<evidence type="ECO:0000313" key="1">
    <source>
        <dbReference type="EMBL" id="ALN59064.1"/>
    </source>
</evidence>
<dbReference type="InterPro" id="IPR006530">
    <property type="entry name" value="YD"/>
</dbReference>
<dbReference type="KEGG" id="lez:GLE_3720"/>